<protein>
    <submittedName>
        <fullName evidence="2">Uncharacterized protein</fullName>
    </submittedName>
</protein>
<evidence type="ECO:0000313" key="2">
    <source>
        <dbReference type="EMBL" id="KAL1238925.1"/>
    </source>
</evidence>
<comment type="caution">
    <text evidence="2">The sequence shown here is derived from an EMBL/GenBank/DDBJ whole genome shotgun (WGS) entry which is preliminary data.</text>
</comment>
<evidence type="ECO:0000313" key="3">
    <source>
        <dbReference type="Proteomes" id="UP001558632"/>
    </source>
</evidence>
<organism evidence="2 3">
    <name type="scientific">Trichinella spiralis</name>
    <name type="common">Trichina worm</name>
    <dbReference type="NCBI Taxonomy" id="6334"/>
    <lineage>
        <taxon>Eukaryota</taxon>
        <taxon>Metazoa</taxon>
        <taxon>Ecdysozoa</taxon>
        <taxon>Nematoda</taxon>
        <taxon>Enoplea</taxon>
        <taxon>Dorylaimia</taxon>
        <taxon>Trichinellida</taxon>
        <taxon>Trichinellidae</taxon>
        <taxon>Trichinella</taxon>
    </lineage>
</organism>
<keyword evidence="1" id="KW-1133">Transmembrane helix</keyword>
<reference evidence="2 3" key="1">
    <citation type="submission" date="2024-07" db="EMBL/GenBank/DDBJ databases">
        <title>Enhanced genomic and transcriptomic resources for Trichinella pseudospiralis and T. spiralis underpin the discovery of pronounced molecular differences between stages and species.</title>
        <authorList>
            <person name="Pasi K.K."/>
            <person name="La Rosa G."/>
            <person name="Gomez-Morales M.A."/>
            <person name="Tosini F."/>
            <person name="Sumanam S."/>
            <person name="Young N.D."/>
            <person name="Chang B.C."/>
            <person name="Robin G.B."/>
        </authorList>
    </citation>
    <scope>NUCLEOTIDE SEQUENCE [LARGE SCALE GENOMIC DNA]</scope>
    <source>
        <strain evidence="2">ISS534</strain>
    </source>
</reference>
<proteinExistence type="predicted"/>
<dbReference type="Proteomes" id="UP001558632">
    <property type="component" value="Unassembled WGS sequence"/>
</dbReference>
<feature type="transmembrane region" description="Helical" evidence="1">
    <location>
        <begin position="27"/>
        <end position="56"/>
    </location>
</feature>
<gene>
    <name evidence="2" type="ORF">TSPI_07212</name>
</gene>
<feature type="transmembrane region" description="Helical" evidence="1">
    <location>
        <begin position="62"/>
        <end position="83"/>
    </location>
</feature>
<evidence type="ECO:0000256" key="1">
    <source>
        <dbReference type="SAM" id="Phobius"/>
    </source>
</evidence>
<dbReference type="EMBL" id="JBEUSY010000271">
    <property type="protein sequence ID" value="KAL1238925.1"/>
    <property type="molecule type" value="Genomic_DNA"/>
</dbReference>
<name>A0ABR3KIW2_TRISP</name>
<keyword evidence="1" id="KW-0812">Transmembrane</keyword>
<keyword evidence="3" id="KW-1185">Reference proteome</keyword>
<keyword evidence="1" id="KW-0472">Membrane</keyword>
<sequence>MRVRAISHLHCQLPAARKLDLKYPCAYVLGQLLCFGLIGKLLSLCCILIFFCHYLLACLLLLLLLLVVWLAAWLIGGAAAACAEPHL</sequence>
<accession>A0ABR3KIW2</accession>